<dbReference type="InParanoid" id="A9UTF5"/>
<organism evidence="3 4">
    <name type="scientific">Monosiga brevicollis</name>
    <name type="common">Choanoflagellate</name>
    <dbReference type="NCBI Taxonomy" id="81824"/>
    <lineage>
        <taxon>Eukaryota</taxon>
        <taxon>Choanoflagellata</taxon>
        <taxon>Craspedida</taxon>
        <taxon>Salpingoecidae</taxon>
        <taxon>Monosiga</taxon>
    </lineage>
</organism>
<feature type="transmembrane region" description="Helical" evidence="2">
    <location>
        <begin position="40"/>
        <end position="58"/>
    </location>
</feature>
<name>A9UTF5_MONBE</name>
<keyword evidence="2" id="KW-1133">Transmembrane helix</keyword>
<proteinExistence type="predicted"/>
<keyword evidence="4" id="KW-1185">Reference proteome</keyword>
<feature type="transmembrane region" description="Helical" evidence="2">
    <location>
        <begin position="96"/>
        <end position="120"/>
    </location>
</feature>
<reference evidence="3 4" key="1">
    <citation type="journal article" date="2008" name="Nature">
        <title>The genome of the choanoflagellate Monosiga brevicollis and the origin of metazoans.</title>
        <authorList>
            <consortium name="JGI Sequencing"/>
            <person name="King N."/>
            <person name="Westbrook M.J."/>
            <person name="Young S.L."/>
            <person name="Kuo A."/>
            <person name="Abedin M."/>
            <person name="Chapman J."/>
            <person name="Fairclough S."/>
            <person name="Hellsten U."/>
            <person name="Isogai Y."/>
            <person name="Letunic I."/>
            <person name="Marr M."/>
            <person name="Pincus D."/>
            <person name="Putnam N."/>
            <person name="Rokas A."/>
            <person name="Wright K.J."/>
            <person name="Zuzow R."/>
            <person name="Dirks W."/>
            <person name="Good M."/>
            <person name="Goodstein D."/>
            <person name="Lemons D."/>
            <person name="Li W."/>
            <person name="Lyons J.B."/>
            <person name="Morris A."/>
            <person name="Nichols S."/>
            <person name="Richter D.J."/>
            <person name="Salamov A."/>
            <person name="Bork P."/>
            <person name="Lim W.A."/>
            <person name="Manning G."/>
            <person name="Miller W.T."/>
            <person name="McGinnis W."/>
            <person name="Shapiro H."/>
            <person name="Tjian R."/>
            <person name="Grigoriev I.V."/>
            <person name="Rokhsar D."/>
        </authorList>
    </citation>
    <scope>NUCLEOTIDE SEQUENCE [LARGE SCALE GENOMIC DNA]</scope>
    <source>
        <strain evidence="4">MX1 / ATCC 50154</strain>
    </source>
</reference>
<dbReference type="Proteomes" id="UP000001357">
    <property type="component" value="Unassembled WGS sequence"/>
</dbReference>
<evidence type="ECO:0000256" key="2">
    <source>
        <dbReference type="SAM" id="Phobius"/>
    </source>
</evidence>
<sequence length="146" mass="16626">MEGNELLMLLLHPKWLLFLGLITLITLVSAGSGVSWFLIWIPFYVHDALAIAALIGWLRKSYTRPWFDRVMYTGLVVTKLWLDVSIPLKLDGHTSISYIAAFVPLPVTLAIAFSLLYTWMRKSTNHSSRRRSAGRPRRYGTPPPVE</sequence>
<keyword evidence="2" id="KW-0472">Membrane</keyword>
<dbReference type="RefSeq" id="XP_001743660.1">
    <property type="nucleotide sequence ID" value="XM_001743608.1"/>
</dbReference>
<gene>
    <name evidence="3" type="ORF">MONBRDRAFT_6303</name>
</gene>
<evidence type="ECO:0000313" key="3">
    <source>
        <dbReference type="EMBL" id="EDQ91238.1"/>
    </source>
</evidence>
<accession>A9UTF5</accession>
<evidence type="ECO:0000256" key="1">
    <source>
        <dbReference type="SAM" id="MobiDB-lite"/>
    </source>
</evidence>
<dbReference type="AlphaFoldDB" id="A9UTF5"/>
<keyword evidence="2" id="KW-0812">Transmembrane</keyword>
<dbReference type="KEGG" id="mbr:MONBRDRAFT_6303"/>
<dbReference type="GeneID" id="5889168"/>
<protein>
    <submittedName>
        <fullName evidence="3">Uncharacterized protein</fullName>
    </submittedName>
</protein>
<dbReference type="EMBL" id="CH991545">
    <property type="protein sequence ID" value="EDQ91238.1"/>
    <property type="molecule type" value="Genomic_DNA"/>
</dbReference>
<feature type="compositionally biased region" description="Basic residues" evidence="1">
    <location>
        <begin position="127"/>
        <end position="138"/>
    </location>
</feature>
<feature type="region of interest" description="Disordered" evidence="1">
    <location>
        <begin position="127"/>
        <end position="146"/>
    </location>
</feature>
<evidence type="ECO:0000313" key="4">
    <source>
        <dbReference type="Proteomes" id="UP000001357"/>
    </source>
</evidence>